<dbReference type="RefSeq" id="WP_184936508.1">
    <property type="nucleotide sequence ID" value="NZ_JACHJV010000001.1"/>
</dbReference>
<feature type="transmembrane region" description="Helical" evidence="2">
    <location>
        <begin position="51"/>
        <end position="72"/>
    </location>
</feature>
<evidence type="ECO:0000256" key="2">
    <source>
        <dbReference type="SAM" id="Phobius"/>
    </source>
</evidence>
<evidence type="ECO:0000313" key="4">
    <source>
        <dbReference type="Proteomes" id="UP000540506"/>
    </source>
</evidence>
<gene>
    <name evidence="3" type="ORF">FHR34_003575</name>
</gene>
<keyword evidence="2" id="KW-0812">Transmembrane</keyword>
<keyword evidence="4" id="KW-1185">Reference proteome</keyword>
<dbReference type="AlphaFoldDB" id="A0A7W7VVP1"/>
<evidence type="ECO:0008006" key="5">
    <source>
        <dbReference type="Google" id="ProtNLM"/>
    </source>
</evidence>
<reference evidence="3 4" key="1">
    <citation type="submission" date="2020-08" db="EMBL/GenBank/DDBJ databases">
        <title>Sequencing the genomes of 1000 actinobacteria strains.</title>
        <authorList>
            <person name="Klenk H.-P."/>
        </authorList>
    </citation>
    <scope>NUCLEOTIDE SEQUENCE [LARGE SCALE GENOMIC DNA]</scope>
    <source>
        <strain evidence="3 4">DSM 41654</strain>
    </source>
</reference>
<evidence type="ECO:0000313" key="3">
    <source>
        <dbReference type="EMBL" id="MBB4924582.1"/>
    </source>
</evidence>
<comment type="caution">
    <text evidence="3">The sequence shown here is derived from an EMBL/GenBank/DDBJ whole genome shotgun (WGS) entry which is preliminary data.</text>
</comment>
<accession>A0A7W7VVP1</accession>
<dbReference type="EMBL" id="JACHJV010000001">
    <property type="protein sequence ID" value="MBB4924582.1"/>
    <property type="molecule type" value="Genomic_DNA"/>
</dbReference>
<feature type="transmembrane region" description="Helical" evidence="2">
    <location>
        <begin position="84"/>
        <end position="103"/>
    </location>
</feature>
<sequence length="328" mass="34616">MTTTALPPAHIPAARVSLWDRLTVVLLGALGFALSYDALRQMAAAIHVRGPLTYVFPLIIDGFIAYGVRALLVLREAPRPARAYAWTLFTGATAASVWANALHAVRLNDLVGTDSRLRLSDTVVGFLSILAPLALGGAVHLYILIARHGENTEIRRGEQIDDPHGGASADPVAADQDEDIQPQRTEDRSDETALLTLLSAAGLLPSEWSDALPGRPSAEDDGQPFGTVDTAAGDSAEAADIADESVVGGRDSTAEGKPIGRPPGASMEQLLEVSRAAVAAHGRLTRAVVEQAVREAGLPLGSTRLTELMKRLRQESGGEEGRPHAEAD</sequence>
<proteinExistence type="predicted"/>
<name>A0A7W7VVP1_KITKI</name>
<feature type="transmembrane region" description="Helical" evidence="2">
    <location>
        <begin position="21"/>
        <end position="39"/>
    </location>
</feature>
<feature type="region of interest" description="Disordered" evidence="1">
    <location>
        <begin position="207"/>
        <end position="265"/>
    </location>
</feature>
<keyword evidence="2" id="KW-1133">Transmembrane helix</keyword>
<feature type="compositionally biased region" description="Low complexity" evidence="1">
    <location>
        <begin position="229"/>
        <end position="239"/>
    </location>
</feature>
<protein>
    <recommendedName>
        <fullName evidence="5">DUF2637 domain-containing protein</fullName>
    </recommendedName>
</protein>
<dbReference type="Pfam" id="PF10935">
    <property type="entry name" value="DUF2637"/>
    <property type="match status" value="1"/>
</dbReference>
<feature type="transmembrane region" description="Helical" evidence="2">
    <location>
        <begin position="123"/>
        <end position="146"/>
    </location>
</feature>
<dbReference type="InterPro" id="IPR021235">
    <property type="entry name" value="DUF2637"/>
</dbReference>
<keyword evidence="2" id="KW-0472">Membrane</keyword>
<organism evidence="3 4">
    <name type="scientific">Kitasatospora kifunensis</name>
    <name type="common">Streptomyces kifunensis</name>
    <dbReference type="NCBI Taxonomy" id="58351"/>
    <lineage>
        <taxon>Bacteria</taxon>
        <taxon>Bacillati</taxon>
        <taxon>Actinomycetota</taxon>
        <taxon>Actinomycetes</taxon>
        <taxon>Kitasatosporales</taxon>
        <taxon>Streptomycetaceae</taxon>
        <taxon>Kitasatospora</taxon>
    </lineage>
</organism>
<feature type="region of interest" description="Disordered" evidence="1">
    <location>
        <begin position="157"/>
        <end position="190"/>
    </location>
</feature>
<evidence type="ECO:0000256" key="1">
    <source>
        <dbReference type="SAM" id="MobiDB-lite"/>
    </source>
</evidence>
<dbReference type="Proteomes" id="UP000540506">
    <property type="component" value="Unassembled WGS sequence"/>
</dbReference>